<name>A0A562HZS0_9GAMM</name>
<organism evidence="1 2">
    <name type="scientific">Azomonas agilis</name>
    <dbReference type="NCBI Taxonomy" id="116849"/>
    <lineage>
        <taxon>Bacteria</taxon>
        <taxon>Pseudomonadati</taxon>
        <taxon>Pseudomonadota</taxon>
        <taxon>Gammaproteobacteria</taxon>
        <taxon>Pseudomonadales</taxon>
        <taxon>Pseudomonadaceae</taxon>
        <taxon>Azomonas</taxon>
    </lineage>
</organism>
<dbReference type="Proteomes" id="UP000319627">
    <property type="component" value="Unassembled WGS sequence"/>
</dbReference>
<protein>
    <submittedName>
        <fullName evidence="1">Uncharacterized protein</fullName>
    </submittedName>
</protein>
<dbReference type="OrthoDB" id="7061812at2"/>
<evidence type="ECO:0000313" key="1">
    <source>
        <dbReference type="EMBL" id="TWH63885.1"/>
    </source>
</evidence>
<dbReference type="RefSeq" id="WP_144573310.1">
    <property type="nucleotide sequence ID" value="NZ_VLKG01000017.1"/>
</dbReference>
<proteinExistence type="predicted"/>
<gene>
    <name evidence="1" type="ORF">LX59_03049</name>
</gene>
<sequence>MATAQRIKVQCEECQAVFEIQINEFEFECVDSDERDMGPELTYSGTVEIECENCGSLIEVTHIFWEYPEGFVNHKETNVSGAEVIENTL</sequence>
<accession>A0A562HZS0</accession>
<dbReference type="EMBL" id="VLKG01000017">
    <property type="protein sequence ID" value="TWH63885.1"/>
    <property type="molecule type" value="Genomic_DNA"/>
</dbReference>
<keyword evidence="2" id="KW-1185">Reference proteome</keyword>
<evidence type="ECO:0000313" key="2">
    <source>
        <dbReference type="Proteomes" id="UP000319627"/>
    </source>
</evidence>
<dbReference type="AlphaFoldDB" id="A0A562HZS0"/>
<comment type="caution">
    <text evidence="1">The sequence shown here is derived from an EMBL/GenBank/DDBJ whole genome shotgun (WGS) entry which is preliminary data.</text>
</comment>
<reference evidence="1 2" key="1">
    <citation type="submission" date="2019-07" db="EMBL/GenBank/DDBJ databases">
        <title>Genomic Encyclopedia of Type Strains, Phase I: the one thousand microbial genomes (KMG-I) project.</title>
        <authorList>
            <person name="Kyrpides N."/>
        </authorList>
    </citation>
    <scope>NUCLEOTIDE SEQUENCE [LARGE SCALE GENOMIC DNA]</scope>
    <source>
        <strain evidence="1 2">DSM 375</strain>
    </source>
</reference>